<evidence type="ECO:0000313" key="1">
    <source>
        <dbReference type="EMBL" id="KRZ38937.1"/>
    </source>
</evidence>
<feature type="non-terminal residue" evidence="1">
    <location>
        <position position="111"/>
    </location>
</feature>
<comment type="caution">
    <text evidence="1">The sequence shown here is derived from an EMBL/GenBank/DDBJ whole genome shotgun (WGS) entry which is preliminary data.</text>
</comment>
<dbReference type="Proteomes" id="UP000054826">
    <property type="component" value="Unassembled WGS sequence"/>
</dbReference>
<dbReference type="EMBL" id="JYDV01000040">
    <property type="protein sequence ID" value="KRZ38937.1"/>
    <property type="molecule type" value="Genomic_DNA"/>
</dbReference>
<name>A0A0V1JVD7_TRIPS</name>
<reference evidence="1 2" key="1">
    <citation type="submission" date="2015-01" db="EMBL/GenBank/DDBJ databases">
        <title>Evolution of Trichinella species and genotypes.</title>
        <authorList>
            <person name="Korhonen P.K."/>
            <person name="Edoardo P."/>
            <person name="Giuseppe L.R."/>
            <person name="Gasser R.B."/>
        </authorList>
    </citation>
    <scope>NUCLEOTIDE SEQUENCE [LARGE SCALE GENOMIC DNA]</scope>
    <source>
        <strain evidence="1">ISS176</strain>
    </source>
</reference>
<sequence length="111" mass="13331">MQTIKWQDDSRFESQSLFWSFGVSEWKQNQMNVHCRIRLQYTRAWSDAHHSLLTSREWSIETDPQTWLKENIVCTWNFTVSHSDHRSWEKNCNKLNSNLTNTTIGAERKLL</sequence>
<protein>
    <submittedName>
        <fullName evidence="1">Uncharacterized protein</fullName>
    </submittedName>
</protein>
<evidence type="ECO:0000313" key="2">
    <source>
        <dbReference type="Proteomes" id="UP000054826"/>
    </source>
</evidence>
<dbReference type="AlphaFoldDB" id="A0A0V1JVD7"/>
<proteinExistence type="predicted"/>
<organism evidence="1 2">
    <name type="scientific">Trichinella pseudospiralis</name>
    <name type="common">Parasitic roundworm</name>
    <dbReference type="NCBI Taxonomy" id="6337"/>
    <lineage>
        <taxon>Eukaryota</taxon>
        <taxon>Metazoa</taxon>
        <taxon>Ecdysozoa</taxon>
        <taxon>Nematoda</taxon>
        <taxon>Enoplea</taxon>
        <taxon>Dorylaimia</taxon>
        <taxon>Trichinellida</taxon>
        <taxon>Trichinellidae</taxon>
        <taxon>Trichinella</taxon>
    </lineage>
</organism>
<accession>A0A0V1JVD7</accession>
<gene>
    <name evidence="1" type="ORF">T4C_4247</name>
</gene>